<reference evidence="8 9" key="1">
    <citation type="submission" date="2018-09" db="EMBL/GenBank/DDBJ databases">
        <title>YIM 75000 draft genome.</title>
        <authorList>
            <person name="Tang S."/>
            <person name="Feng Y."/>
        </authorList>
    </citation>
    <scope>NUCLEOTIDE SEQUENCE [LARGE SCALE GENOMIC DNA]</scope>
    <source>
        <strain evidence="8 9">YIM 75000</strain>
    </source>
</reference>
<dbReference type="InterPro" id="IPR040026">
    <property type="entry name" value="FliD"/>
</dbReference>
<accession>A0A3A3YQ41</accession>
<organism evidence="8 9">
    <name type="scientific">Vallicoccus soli</name>
    <dbReference type="NCBI Taxonomy" id="2339232"/>
    <lineage>
        <taxon>Bacteria</taxon>
        <taxon>Bacillati</taxon>
        <taxon>Actinomycetota</taxon>
        <taxon>Actinomycetes</taxon>
        <taxon>Motilibacterales</taxon>
        <taxon>Vallicoccaceae</taxon>
        <taxon>Vallicoccus</taxon>
    </lineage>
</organism>
<dbReference type="GO" id="GO:0009421">
    <property type="term" value="C:bacterial-type flagellum filament cap"/>
    <property type="evidence" value="ECO:0007669"/>
    <property type="project" value="InterPro"/>
</dbReference>
<proteinExistence type="inferred from homology"/>
<dbReference type="Pfam" id="PF07195">
    <property type="entry name" value="FliD_C"/>
    <property type="match status" value="1"/>
</dbReference>
<evidence type="ECO:0000256" key="5">
    <source>
        <dbReference type="RuleBase" id="RU362066"/>
    </source>
</evidence>
<comment type="caution">
    <text evidence="8">The sequence shown here is derived from an EMBL/GenBank/DDBJ whole genome shotgun (WGS) entry which is preliminary data.</text>
</comment>
<dbReference type="GO" id="GO:0071973">
    <property type="term" value="P:bacterial-type flagellum-dependent cell motility"/>
    <property type="evidence" value="ECO:0007669"/>
    <property type="project" value="TreeGrafter"/>
</dbReference>
<comment type="function">
    <text evidence="5">Required for morphogenesis and for the elongation of the flagellar filament by facilitating polymerization of the flagellin monomers at the tip of growing filament. Forms a capping structure, which prevents flagellin subunits (transported through the central channel of the flagellum) from leaking out without polymerization at the distal end.</text>
</comment>
<dbReference type="InterPro" id="IPR010810">
    <property type="entry name" value="Flagellin_hook_IN_motif"/>
</dbReference>
<keyword evidence="8" id="KW-0282">Flagellum</keyword>
<evidence type="ECO:0000313" key="8">
    <source>
        <dbReference type="EMBL" id="RJK92823.1"/>
    </source>
</evidence>
<evidence type="ECO:0000256" key="4">
    <source>
        <dbReference type="ARBA" id="ARBA00023143"/>
    </source>
</evidence>
<sequence length="435" mass="44114">MSTMSISGLVSGLDTSSLISQLMQAERAPQTALKAKVTAAQAVVTAYQTVNSKFAALQTAAEKFTKGTAWNAPTGASTSGGVTVSTSSTGTPGAVTFDVLSVASALSVVTDVEGAQDATAPGRSFTLDVTTQAADGTTSTVSKSLTSTNGSLQSVADAINEAKAGVTAVALQVAPGQYRLQVTSDKPGAGNGFALDGLGTTTQLRPAQDAVLDLGGGVVVSSPSNTFSGVLEGTSFTVSKVEPLVTVSATVEPKAIADQVQAMVDAANAALSEISKLSAYDATSKKGAALAGDSTVRGLAQSLSSRAITPVGDAGSPVGAGIQLQRDGKLTFDRDAFLKAYEADPARARALVDGVASQVVGVAKDATDKSTGRLTTAIQGRNDLVKDLNQRIDAWDTRLAARQTALQKQFTAMETALQSMQSQSSWLAGQLNSLG</sequence>
<dbReference type="EMBL" id="QZEZ01000012">
    <property type="protein sequence ID" value="RJK92823.1"/>
    <property type="molecule type" value="Genomic_DNA"/>
</dbReference>
<dbReference type="PANTHER" id="PTHR30288:SF0">
    <property type="entry name" value="FLAGELLAR HOOK-ASSOCIATED PROTEIN 2"/>
    <property type="match status" value="1"/>
</dbReference>
<dbReference type="OrthoDB" id="5241527at2"/>
<dbReference type="Pfam" id="PF07196">
    <property type="entry name" value="Flagellin_IN"/>
    <property type="match status" value="1"/>
</dbReference>
<dbReference type="Pfam" id="PF02465">
    <property type="entry name" value="FliD_N"/>
    <property type="match status" value="1"/>
</dbReference>
<keyword evidence="9" id="KW-1185">Reference proteome</keyword>
<protein>
    <recommendedName>
        <fullName evidence="5">Flagellar hook-associated protein 2</fullName>
        <shortName evidence="5">HAP2</shortName>
    </recommendedName>
    <alternativeName>
        <fullName evidence="5">Flagellar cap protein</fullName>
    </alternativeName>
</protein>
<dbReference type="InterPro" id="IPR010809">
    <property type="entry name" value="FliD_C"/>
</dbReference>
<dbReference type="GO" id="GO:0009424">
    <property type="term" value="C:bacterial-type flagellum hook"/>
    <property type="evidence" value="ECO:0007669"/>
    <property type="project" value="UniProtKB-UniRule"/>
</dbReference>
<feature type="domain" description="Flagellar hook-associated protein 2 N-terminal" evidence="6">
    <location>
        <begin position="11"/>
        <end position="105"/>
    </location>
</feature>
<keyword evidence="4 5" id="KW-0975">Bacterial flagellum</keyword>
<feature type="domain" description="Flagellar hook-associated protein 2 C-terminal" evidence="7">
    <location>
        <begin position="207"/>
        <end position="422"/>
    </location>
</feature>
<dbReference type="Proteomes" id="UP000265614">
    <property type="component" value="Unassembled WGS sequence"/>
</dbReference>
<dbReference type="AlphaFoldDB" id="A0A3A3YQ41"/>
<evidence type="ECO:0000256" key="1">
    <source>
        <dbReference type="ARBA" id="ARBA00009764"/>
    </source>
</evidence>
<evidence type="ECO:0000259" key="7">
    <source>
        <dbReference type="Pfam" id="PF07195"/>
    </source>
</evidence>
<evidence type="ECO:0000313" key="9">
    <source>
        <dbReference type="Proteomes" id="UP000265614"/>
    </source>
</evidence>
<evidence type="ECO:0000256" key="3">
    <source>
        <dbReference type="ARBA" id="ARBA00023054"/>
    </source>
</evidence>
<dbReference type="InterPro" id="IPR003481">
    <property type="entry name" value="FliD_N"/>
</dbReference>
<dbReference type="GO" id="GO:0007155">
    <property type="term" value="P:cell adhesion"/>
    <property type="evidence" value="ECO:0007669"/>
    <property type="project" value="InterPro"/>
</dbReference>
<dbReference type="PANTHER" id="PTHR30288">
    <property type="entry name" value="FLAGELLAR CAP/ASSEMBLY PROTEIN FLID"/>
    <property type="match status" value="1"/>
</dbReference>
<dbReference type="GO" id="GO:0005576">
    <property type="term" value="C:extracellular region"/>
    <property type="evidence" value="ECO:0007669"/>
    <property type="project" value="UniProtKB-SubCell"/>
</dbReference>
<comment type="similarity">
    <text evidence="1 5">Belongs to the FliD family.</text>
</comment>
<dbReference type="RefSeq" id="WP_119951958.1">
    <property type="nucleotide sequence ID" value="NZ_QZEZ01000012.1"/>
</dbReference>
<name>A0A3A3YQ41_9ACTN</name>
<evidence type="ECO:0000256" key="2">
    <source>
        <dbReference type="ARBA" id="ARBA00011255"/>
    </source>
</evidence>
<comment type="subcellular location">
    <subcellularLocation>
        <location evidence="5">Secreted</location>
    </subcellularLocation>
    <subcellularLocation>
        <location evidence="5">Bacterial flagellum</location>
    </subcellularLocation>
</comment>
<keyword evidence="5" id="KW-0964">Secreted</keyword>
<keyword evidence="3" id="KW-0175">Coiled coil</keyword>
<gene>
    <name evidence="8" type="ORF">D5H78_18405</name>
</gene>
<evidence type="ECO:0000259" key="6">
    <source>
        <dbReference type="Pfam" id="PF02465"/>
    </source>
</evidence>
<keyword evidence="8" id="KW-0969">Cilium</keyword>
<comment type="subunit">
    <text evidence="2 5">Homopentamer.</text>
</comment>
<keyword evidence="8" id="KW-0966">Cell projection</keyword>